<proteinExistence type="predicted"/>
<dbReference type="InterPro" id="IPR046863">
    <property type="entry name" value="MbnP-like_dom"/>
</dbReference>
<comment type="caution">
    <text evidence="3">The sequence shown here is derived from an EMBL/GenBank/DDBJ whole genome shotgun (WGS) entry which is preliminary data.</text>
</comment>
<keyword evidence="1" id="KW-1133">Transmembrane helix</keyword>
<accession>A0A1V9FMS4</accession>
<sequence>MHSLFGIILRCNYLLVIDHAEKTMDTINKNLFLFWLLMSLALLPVAGFIMHPTRRVTIRFRHKIGAREMQLFNETYTNPFGEPITITRFKYYISHLSINEKELSSKTFLINEADSSSKTLVFTTGITSPQTLSFVIGVDSLLNVSGVQTGALDPLNGLFWTWNSGYIFARMEGKSDSSHAPAHSVNWDVGGFRSPYNASRKIQLTIPTDIIKAADPVIVIDADLLKWFNAKHTITIAQSPLCHQPGKLAMQLADNYSTMFTVAQ</sequence>
<reference evidence="3 4" key="1">
    <citation type="submission" date="2016-03" db="EMBL/GenBank/DDBJ databases">
        <title>Niastella vici sp. nov., isolated from farmland soil.</title>
        <authorList>
            <person name="Chen L."/>
            <person name="Wang D."/>
            <person name="Yang S."/>
            <person name="Wang G."/>
        </authorList>
    </citation>
    <scope>NUCLEOTIDE SEQUENCE [LARGE SCALE GENOMIC DNA]</scope>
    <source>
        <strain evidence="3 4">DJ57</strain>
    </source>
</reference>
<name>A0A1V9FMS4_9BACT</name>
<keyword evidence="4" id="KW-1185">Reference proteome</keyword>
<dbReference type="EMBL" id="LVYD01000075">
    <property type="protein sequence ID" value="OQP59642.1"/>
    <property type="molecule type" value="Genomic_DNA"/>
</dbReference>
<gene>
    <name evidence="3" type="ORF">A3860_36810</name>
</gene>
<keyword evidence="1" id="KW-0812">Transmembrane</keyword>
<dbReference type="STRING" id="1703345.A3860_36810"/>
<organism evidence="3 4">
    <name type="scientific">Niastella vici</name>
    <dbReference type="NCBI Taxonomy" id="1703345"/>
    <lineage>
        <taxon>Bacteria</taxon>
        <taxon>Pseudomonadati</taxon>
        <taxon>Bacteroidota</taxon>
        <taxon>Chitinophagia</taxon>
        <taxon>Chitinophagales</taxon>
        <taxon>Chitinophagaceae</taxon>
        <taxon>Niastella</taxon>
    </lineage>
</organism>
<evidence type="ECO:0000313" key="3">
    <source>
        <dbReference type="EMBL" id="OQP59642.1"/>
    </source>
</evidence>
<evidence type="ECO:0000256" key="1">
    <source>
        <dbReference type="SAM" id="Phobius"/>
    </source>
</evidence>
<keyword evidence="1" id="KW-0472">Membrane</keyword>
<dbReference type="Pfam" id="PF20243">
    <property type="entry name" value="MbnP"/>
    <property type="match status" value="1"/>
</dbReference>
<dbReference type="AlphaFoldDB" id="A0A1V9FMS4"/>
<evidence type="ECO:0000259" key="2">
    <source>
        <dbReference type="Pfam" id="PF20243"/>
    </source>
</evidence>
<protein>
    <recommendedName>
        <fullName evidence="2">Copper-binding protein MbnP-like domain-containing protein</fullName>
    </recommendedName>
</protein>
<evidence type="ECO:0000313" key="4">
    <source>
        <dbReference type="Proteomes" id="UP000192796"/>
    </source>
</evidence>
<dbReference type="Proteomes" id="UP000192796">
    <property type="component" value="Unassembled WGS sequence"/>
</dbReference>
<feature type="domain" description="Copper-binding protein MbnP-like" evidence="2">
    <location>
        <begin position="54"/>
        <end position="243"/>
    </location>
</feature>
<feature type="transmembrane region" description="Helical" evidence="1">
    <location>
        <begin position="32"/>
        <end position="51"/>
    </location>
</feature>